<dbReference type="InterPro" id="IPR050596">
    <property type="entry name" value="AspAT/PAT-like"/>
</dbReference>
<dbReference type="PANTHER" id="PTHR46383:SF1">
    <property type="entry name" value="ASPARTATE AMINOTRANSFERASE"/>
    <property type="match status" value="1"/>
</dbReference>
<accession>A0A8J7TTT9</accession>
<evidence type="ECO:0000256" key="2">
    <source>
        <dbReference type="ARBA" id="ARBA00007441"/>
    </source>
</evidence>
<evidence type="ECO:0000259" key="9">
    <source>
        <dbReference type="Pfam" id="PF00155"/>
    </source>
</evidence>
<name>A0A8J7TTT9_9PROT</name>
<keyword evidence="8" id="KW-0812">Transmembrane</keyword>
<evidence type="ECO:0000256" key="6">
    <source>
        <dbReference type="ARBA" id="ARBA00022898"/>
    </source>
</evidence>
<dbReference type="GO" id="GO:0030170">
    <property type="term" value="F:pyridoxal phosphate binding"/>
    <property type="evidence" value="ECO:0007669"/>
    <property type="project" value="InterPro"/>
</dbReference>
<evidence type="ECO:0000256" key="1">
    <source>
        <dbReference type="ARBA" id="ARBA00001933"/>
    </source>
</evidence>
<feature type="domain" description="Aminotransferase class I/classII large" evidence="9">
    <location>
        <begin position="762"/>
        <end position="931"/>
    </location>
</feature>
<feature type="transmembrane region" description="Helical" evidence="8">
    <location>
        <begin position="12"/>
        <end position="34"/>
    </location>
</feature>
<dbReference type="InterPro" id="IPR015421">
    <property type="entry name" value="PyrdxlP-dep_Trfase_major"/>
</dbReference>
<dbReference type="EC" id="2.6.1.1" evidence="3"/>
<dbReference type="InterPro" id="IPR015424">
    <property type="entry name" value="PyrdxlP-dep_Trfase"/>
</dbReference>
<evidence type="ECO:0000256" key="8">
    <source>
        <dbReference type="SAM" id="Phobius"/>
    </source>
</evidence>
<gene>
    <name evidence="10" type="ORF">J0H12_07410</name>
</gene>
<dbReference type="PANTHER" id="PTHR46383">
    <property type="entry name" value="ASPARTATE AMINOTRANSFERASE"/>
    <property type="match status" value="1"/>
</dbReference>
<comment type="caution">
    <text evidence="10">The sequence shown here is derived from an EMBL/GenBank/DDBJ whole genome shotgun (WGS) entry which is preliminary data.</text>
</comment>
<dbReference type="GO" id="GO:0006520">
    <property type="term" value="P:amino acid metabolic process"/>
    <property type="evidence" value="ECO:0007669"/>
    <property type="project" value="InterPro"/>
</dbReference>
<keyword evidence="8" id="KW-1133">Transmembrane helix</keyword>
<reference evidence="10" key="1">
    <citation type="submission" date="2021-02" db="EMBL/GenBank/DDBJ databases">
        <title>Thiocyanate and organic carbon inputs drive convergent selection for specific autotrophic Afipia and Thiobacillus strains within complex microbiomes.</title>
        <authorList>
            <person name="Huddy R.J."/>
            <person name="Sachdeva R."/>
            <person name="Kadzinga F."/>
            <person name="Kantor R.S."/>
            <person name="Harrison S.T.L."/>
            <person name="Banfield J.F."/>
        </authorList>
    </citation>
    <scope>NUCLEOTIDE SEQUENCE</scope>
    <source>
        <strain evidence="10">SCN18_10_11_15_R4_P_38_20</strain>
    </source>
</reference>
<proteinExistence type="inferred from homology"/>
<evidence type="ECO:0000256" key="4">
    <source>
        <dbReference type="ARBA" id="ARBA00022576"/>
    </source>
</evidence>
<dbReference type="Proteomes" id="UP000664414">
    <property type="component" value="Unassembled WGS sequence"/>
</dbReference>
<evidence type="ECO:0000256" key="7">
    <source>
        <dbReference type="ARBA" id="ARBA00049185"/>
    </source>
</evidence>
<organism evidence="10 11">
    <name type="scientific">Candidatus Paracaedimonas acanthamoebae</name>
    <dbReference type="NCBI Taxonomy" id="244581"/>
    <lineage>
        <taxon>Bacteria</taxon>
        <taxon>Pseudomonadati</taxon>
        <taxon>Pseudomonadota</taxon>
        <taxon>Alphaproteobacteria</taxon>
        <taxon>Holosporales</taxon>
        <taxon>Caedimonadaceae</taxon>
        <taxon>Candidatus Paracaedimonas</taxon>
    </lineage>
</organism>
<evidence type="ECO:0000313" key="10">
    <source>
        <dbReference type="EMBL" id="MBN9413726.1"/>
    </source>
</evidence>
<dbReference type="InterPro" id="IPR004839">
    <property type="entry name" value="Aminotransferase_I/II_large"/>
</dbReference>
<evidence type="ECO:0000256" key="3">
    <source>
        <dbReference type="ARBA" id="ARBA00012753"/>
    </source>
</evidence>
<dbReference type="GO" id="GO:0004069">
    <property type="term" value="F:L-aspartate:2-oxoglutarate aminotransferase activity"/>
    <property type="evidence" value="ECO:0007669"/>
    <property type="project" value="UniProtKB-EC"/>
</dbReference>
<comment type="similarity">
    <text evidence="2">Belongs to the class-I pyridoxal-phosphate-dependent aminotransferase family.</text>
</comment>
<dbReference type="AlphaFoldDB" id="A0A8J7TTT9"/>
<keyword evidence="6" id="KW-0663">Pyridoxal phosphate</keyword>
<feature type="domain" description="Aminotransferase class I/classII large" evidence="9">
    <location>
        <begin position="544"/>
        <end position="682"/>
    </location>
</feature>
<dbReference type="EMBL" id="JAFKGL010000037">
    <property type="protein sequence ID" value="MBN9413726.1"/>
    <property type="molecule type" value="Genomic_DNA"/>
</dbReference>
<evidence type="ECO:0000256" key="5">
    <source>
        <dbReference type="ARBA" id="ARBA00022679"/>
    </source>
</evidence>
<protein>
    <recommendedName>
        <fullName evidence="3">aspartate transaminase</fullName>
        <ecNumber evidence="3">2.6.1.1</ecNumber>
    </recommendedName>
</protein>
<dbReference type="Gene3D" id="3.90.1150.10">
    <property type="entry name" value="Aspartate Aminotransferase, domain 1"/>
    <property type="match status" value="2"/>
</dbReference>
<keyword evidence="4 10" id="KW-0032">Aminotransferase</keyword>
<dbReference type="Pfam" id="PF00155">
    <property type="entry name" value="Aminotran_1_2"/>
    <property type="match status" value="2"/>
</dbReference>
<dbReference type="CDD" id="cd00609">
    <property type="entry name" value="AAT_like"/>
    <property type="match status" value="1"/>
</dbReference>
<keyword evidence="5" id="KW-0808">Transferase</keyword>
<sequence>MYYSWKKIKQYLSLSRVNLVIISYALMLLGLIFVTEKTYSLVIENPSISNGSCPGNVSPKINARNKIIIIINGKLEESYFLKTLKKQKFFLINLVTSNSKVSEEKAKDYYDEIIVQDKTSEILKSLKILIENKGLILGEVYALQESDTELADVIKEAFSKQFNGKAFRRQNSDKLTAINHLTKLLGNRTENQNLLVEDFTKEISKQSLPCTVKVITPQKTLATYYIGKTSDVNSILDNVKTYEASNIKLWIQPYRENLYRLQIVSFNNKVIPLALWHEKIDIKGHKAQNSISTLVNLKDFSIISEDKLSELSQRLAKGAYLSHGTAEFVLAFHKDQIEIVDYNLTLPNLNQMEVMERIIGYSPISYHLHQVVTGTEPYLAKKDFKNIIKVNLHLSSKNDLLKLSNMPTFYRYYSSNQETENTPLVGELYLTHTDKNLVTASYSAIKNTEKLLSNPMFLSHSANHIVNFYREATIKQKSKNNIENKGKHQSGEVGEALKNLHHESQHIPRYIKPLGSKASIQDIMKYYIDIYDLYILHGKAPGTKITPMNTGNPAFLPFPPIVENLRKSLGENLITYARYSMQVPTTEFISKISSYCQEEKILAPNQKLETNNVVIGHGSTNLYYLALKSIIRNKGDIVLVTRPTYGLFIDPIYTAGGEVGFIDISENDGWKVHPEKLYKTIHFYNERAFNNYILTTFIKEYENFIHAMKVFNLDKEKIPSLPNIDEITDLKIFDQYIEKLNTFIETISDPLVNKDELKFSFSPRVKAFYHMNPHNPTGAVYTKEDLREIAAVIRDHPGIYIIDDLAHWGVLYEKIVPATMASMDGMFDKTLTLMSLSKSYCVPGLRTGVAIGTSEIISEMQYRLLNSSSSASLPAMIALDAVFSAPKKERDNYLNSNSQEYLFRRDLMKVLVDGIHQTNITEEQKIKIYQLILENEYKVGKPFDKKLINLLLSGMPLVRTLTKPKGCFFHLLDISKLIGAKIADHAPFQTATDVRNAIFSICNIDMVPGEISGNFFNYSLRMSFSLAPEQIYNACKSINLFIGNYIIKYNQQLISKNCSSLELKKIEVLDESIFNKALTRLYLNQVLQKLMKEHERIANLNIHQNSSRIQWYKDKIIETKKLIKGMLDHSSNKVILKNLSDYIEKNKDWLPKYIPDFEQLNTCIQAFKA</sequence>
<dbReference type="InterPro" id="IPR015422">
    <property type="entry name" value="PyrdxlP-dep_Trfase_small"/>
</dbReference>
<dbReference type="SUPFAM" id="SSF53383">
    <property type="entry name" value="PLP-dependent transferases"/>
    <property type="match status" value="2"/>
</dbReference>
<dbReference type="Gene3D" id="3.40.640.10">
    <property type="entry name" value="Type I PLP-dependent aspartate aminotransferase-like (Major domain)"/>
    <property type="match status" value="2"/>
</dbReference>
<comment type="cofactor">
    <cofactor evidence="1">
        <name>pyridoxal 5'-phosphate</name>
        <dbReference type="ChEBI" id="CHEBI:597326"/>
    </cofactor>
</comment>
<evidence type="ECO:0000313" key="11">
    <source>
        <dbReference type="Proteomes" id="UP000664414"/>
    </source>
</evidence>
<comment type="catalytic activity">
    <reaction evidence="7">
        <text>L-aspartate + 2-oxoglutarate = oxaloacetate + L-glutamate</text>
        <dbReference type="Rhea" id="RHEA:21824"/>
        <dbReference type="ChEBI" id="CHEBI:16452"/>
        <dbReference type="ChEBI" id="CHEBI:16810"/>
        <dbReference type="ChEBI" id="CHEBI:29985"/>
        <dbReference type="ChEBI" id="CHEBI:29991"/>
        <dbReference type="EC" id="2.6.1.1"/>
    </reaction>
</comment>
<keyword evidence="8" id="KW-0472">Membrane</keyword>